<evidence type="ECO:0000313" key="3">
    <source>
        <dbReference type="Proteomes" id="UP000438991"/>
    </source>
</evidence>
<evidence type="ECO:0000313" key="2">
    <source>
        <dbReference type="EMBL" id="MTW15640.1"/>
    </source>
</evidence>
<evidence type="ECO:0000256" key="1">
    <source>
        <dbReference type="SAM" id="MobiDB-lite"/>
    </source>
</evidence>
<feature type="region of interest" description="Disordered" evidence="1">
    <location>
        <begin position="1"/>
        <end position="32"/>
    </location>
</feature>
<accession>A0A9X4XI86</accession>
<proteinExistence type="predicted"/>
<dbReference type="EMBL" id="WNKV01000003">
    <property type="protein sequence ID" value="MTW15640.1"/>
    <property type="molecule type" value="Genomic_DNA"/>
</dbReference>
<organism evidence="2 3">
    <name type="scientific">Rhodoplanes serenus</name>
    <dbReference type="NCBI Taxonomy" id="200615"/>
    <lineage>
        <taxon>Bacteria</taxon>
        <taxon>Pseudomonadati</taxon>
        <taxon>Pseudomonadota</taxon>
        <taxon>Alphaproteobacteria</taxon>
        <taxon>Hyphomicrobiales</taxon>
        <taxon>Nitrobacteraceae</taxon>
        <taxon>Rhodoplanes</taxon>
    </lineage>
</organism>
<dbReference type="AlphaFoldDB" id="A0A9X4XI86"/>
<dbReference type="Proteomes" id="UP000438991">
    <property type="component" value="Unassembled WGS sequence"/>
</dbReference>
<comment type="caution">
    <text evidence="2">The sequence shown here is derived from an EMBL/GenBank/DDBJ whole genome shotgun (WGS) entry which is preliminary data.</text>
</comment>
<dbReference type="RefSeq" id="WP_155478849.1">
    <property type="nucleotide sequence ID" value="NZ_WNKV01000003.1"/>
</dbReference>
<sequence>MLIDFPARPSSRTNLASRSAAEAAGPPCPHQRSVAVAQSGRPYSLAALANPARLAAECRCTAVPNCAAADFCPATPAMRRACEQAFGTWVRRGVAVAPPHARWFDDRS</sequence>
<protein>
    <submittedName>
        <fullName evidence="2">Uncharacterized protein</fullName>
    </submittedName>
</protein>
<gene>
    <name evidence="2" type="ORF">GJ689_05400</name>
</gene>
<name>A0A9X4XI86_9BRAD</name>
<reference evidence="2 3" key="1">
    <citation type="submission" date="2019-11" db="EMBL/GenBank/DDBJ databases">
        <title>Whole-genome sequence of Rhodoplanes serenus DSM 18633, type strain.</title>
        <authorList>
            <person name="Kyndt J.A."/>
            <person name="Meyer T.E."/>
        </authorList>
    </citation>
    <scope>NUCLEOTIDE SEQUENCE [LARGE SCALE GENOMIC DNA]</scope>
    <source>
        <strain evidence="2 3">DSM 18633</strain>
    </source>
</reference>